<keyword evidence="1" id="KW-1133">Transmembrane helix</keyword>
<dbReference type="AlphaFoldDB" id="A0A3N0DFF0"/>
<gene>
    <name evidence="2" type="ORF">ED312_22080</name>
</gene>
<feature type="transmembrane region" description="Helical" evidence="1">
    <location>
        <begin position="81"/>
        <end position="102"/>
    </location>
</feature>
<feature type="transmembrane region" description="Helical" evidence="1">
    <location>
        <begin position="12"/>
        <end position="34"/>
    </location>
</feature>
<dbReference type="Proteomes" id="UP000267469">
    <property type="component" value="Unassembled WGS sequence"/>
</dbReference>
<evidence type="ECO:0000256" key="1">
    <source>
        <dbReference type="SAM" id="Phobius"/>
    </source>
</evidence>
<sequence length="178" mass="19622">MEETQRPTTSKYAILYGLLLGGISVVLGIILYSMELHYQGGLSILGVSLVIMLGCIIVGLLQFKKANNGYMSFGQGMKIGIGICLIGGIISMAYQLLLSHVIDPEMMSKQLELARMQMQDSKMSQEQIDAQLEMAQKFSSPLIQIAFGLLMSIFFGFVLSLIPTLIMKKNNPEKATNY</sequence>
<accession>A0A3N0DFF0</accession>
<proteinExistence type="predicted"/>
<dbReference type="Pfam" id="PF13858">
    <property type="entry name" value="DUF4199"/>
    <property type="match status" value="1"/>
</dbReference>
<evidence type="ECO:0000313" key="3">
    <source>
        <dbReference type="Proteomes" id="UP000267469"/>
    </source>
</evidence>
<feature type="transmembrane region" description="Helical" evidence="1">
    <location>
        <begin position="142"/>
        <end position="166"/>
    </location>
</feature>
<dbReference type="InterPro" id="IPR025250">
    <property type="entry name" value="DUF4199"/>
</dbReference>
<keyword evidence="1" id="KW-0472">Membrane</keyword>
<dbReference type="RefSeq" id="WP_123218189.1">
    <property type="nucleotide sequence ID" value="NZ_RJTM01000178.1"/>
</dbReference>
<evidence type="ECO:0000313" key="2">
    <source>
        <dbReference type="EMBL" id="RNL74430.1"/>
    </source>
</evidence>
<organism evidence="2 3">
    <name type="scientific">Sinomicrobium pectinilyticum</name>
    <dbReference type="NCBI Taxonomy" id="1084421"/>
    <lineage>
        <taxon>Bacteria</taxon>
        <taxon>Pseudomonadati</taxon>
        <taxon>Bacteroidota</taxon>
        <taxon>Flavobacteriia</taxon>
        <taxon>Flavobacteriales</taxon>
        <taxon>Flavobacteriaceae</taxon>
        <taxon>Sinomicrobium</taxon>
    </lineage>
</organism>
<feature type="transmembrane region" description="Helical" evidence="1">
    <location>
        <begin position="40"/>
        <end position="61"/>
    </location>
</feature>
<keyword evidence="3" id="KW-1185">Reference proteome</keyword>
<reference evidence="2 3" key="1">
    <citation type="submission" date="2018-10" db="EMBL/GenBank/DDBJ databases">
        <title>Sinomicrobium pectinilyticum sp. nov., a pectinase-producing bacterium isolated from alkaline and saline soil, and emended description of the genus Sinomicrobium.</title>
        <authorList>
            <person name="Cheng B."/>
            <person name="Li C."/>
            <person name="Lai Q."/>
            <person name="Du M."/>
            <person name="Shao Z."/>
            <person name="Xu P."/>
            <person name="Yang C."/>
        </authorList>
    </citation>
    <scope>NUCLEOTIDE SEQUENCE [LARGE SCALE GENOMIC DNA]</scope>
    <source>
        <strain evidence="2 3">5DNS001</strain>
    </source>
</reference>
<dbReference type="EMBL" id="RJTM01000178">
    <property type="protein sequence ID" value="RNL74430.1"/>
    <property type="molecule type" value="Genomic_DNA"/>
</dbReference>
<name>A0A3N0DFF0_SINP1</name>
<comment type="caution">
    <text evidence="2">The sequence shown here is derived from an EMBL/GenBank/DDBJ whole genome shotgun (WGS) entry which is preliminary data.</text>
</comment>
<dbReference type="OrthoDB" id="1122768at2"/>
<protein>
    <submittedName>
        <fullName evidence="2">DUF4199 domain-containing protein</fullName>
    </submittedName>
</protein>
<keyword evidence="1" id="KW-0812">Transmembrane</keyword>